<evidence type="ECO:0000256" key="3">
    <source>
        <dbReference type="ARBA" id="ARBA00022670"/>
    </source>
</evidence>
<keyword evidence="6" id="KW-0862">Zinc</keyword>
<evidence type="ECO:0000256" key="6">
    <source>
        <dbReference type="ARBA" id="ARBA00022833"/>
    </source>
</evidence>
<comment type="similarity">
    <text evidence="2">Belongs to the peptidase M13 family.</text>
</comment>
<name>A0A7G9L4V3_9SPHN</name>
<evidence type="ECO:0000256" key="1">
    <source>
        <dbReference type="ARBA" id="ARBA00001947"/>
    </source>
</evidence>
<dbReference type="CDD" id="cd08662">
    <property type="entry name" value="M13"/>
    <property type="match status" value="1"/>
</dbReference>
<dbReference type="GO" id="GO:0046872">
    <property type="term" value="F:metal ion binding"/>
    <property type="evidence" value="ECO:0007669"/>
    <property type="project" value="UniProtKB-KW"/>
</dbReference>
<dbReference type="PANTHER" id="PTHR11733">
    <property type="entry name" value="ZINC METALLOPROTEASE FAMILY M13 NEPRILYSIN-RELATED"/>
    <property type="match status" value="1"/>
</dbReference>
<evidence type="ECO:0000256" key="7">
    <source>
        <dbReference type="ARBA" id="ARBA00023049"/>
    </source>
</evidence>
<keyword evidence="4" id="KW-0479">Metal-binding</keyword>
<dbReference type="KEGG" id="ssau:H8M03_04830"/>
<dbReference type="GO" id="GO:0005886">
    <property type="term" value="C:plasma membrane"/>
    <property type="evidence" value="ECO:0007669"/>
    <property type="project" value="TreeGrafter"/>
</dbReference>
<dbReference type="PROSITE" id="PS51885">
    <property type="entry name" value="NEPRILYSIN"/>
    <property type="match status" value="1"/>
</dbReference>
<dbReference type="GO" id="GO:0016485">
    <property type="term" value="P:protein processing"/>
    <property type="evidence" value="ECO:0007669"/>
    <property type="project" value="TreeGrafter"/>
</dbReference>
<keyword evidence="7" id="KW-0482">Metalloprotease</keyword>
<evidence type="ECO:0000313" key="11">
    <source>
        <dbReference type="EMBL" id="QNM83652.1"/>
    </source>
</evidence>
<dbReference type="Gene3D" id="1.10.1380.10">
    <property type="entry name" value="Neutral endopeptidase , domain2"/>
    <property type="match status" value="1"/>
</dbReference>
<dbReference type="EMBL" id="CP060697">
    <property type="protein sequence ID" value="QNM83652.1"/>
    <property type="molecule type" value="Genomic_DNA"/>
</dbReference>
<keyword evidence="12" id="KW-1185">Reference proteome</keyword>
<keyword evidence="5" id="KW-0378">Hydrolase</keyword>
<dbReference type="InterPro" id="IPR000718">
    <property type="entry name" value="Peptidase_M13"/>
</dbReference>
<reference evidence="11 12" key="1">
    <citation type="submission" date="2020-08" db="EMBL/GenBank/DDBJ databases">
        <title>Sphingomonas sp. sand1-3 16S ribosomal RNA gene Genome sequencing and assembly.</title>
        <authorList>
            <person name="Kang M."/>
        </authorList>
    </citation>
    <scope>NUCLEOTIDE SEQUENCE [LARGE SCALE GENOMIC DNA]</scope>
    <source>
        <strain evidence="12">sand1-3</strain>
    </source>
</reference>
<sequence>MVRHLLLAGAACFILASASAASAQAPAAAPDLSTPPPLVFPAWGFDVSTIDTSVDPGDDFDAYVNGKWKAATPIPAKYPYYGVSQNLQIVSEAAVREVIKEAVTSKPAQGSVEQKISDLYVSYLDRPTIDSMGIEPAKPYLAQIDAAASHADILNLFVKPGFSAALSPGIDIDPDNPDAYLATFSMGGLALPTRDNYLVENERNIDMRAKYIDYLTFLLDKAGVADSKTRAERLYAMEKQIAVNEWDPAVMRNPELTNNLMTRAQILALAPDLPLGAMIDNFGFTGVERFNVPQMPPSAQELDEQKIPPELRAKIGGGLPAQLALFKATPVDVWKDWLKVRFLASNAAVLPSEIDNASFAFNSAYLYGVKAMKPRPERALSTVNSSIGEAVGKVYVERNFPASSKAAMIDLVDNLRKAMALNIAEVEWMGDTTRAAARQKLDSLRVKIGYPNKFETYDSLTIVPGKALDNRLAVARWGRQDALQKFAKPVDRDQWFMTPQTVNAYYVAQLNEIVFPAAYLQAPNFNPKADPAVNYAAIGSTIGHEIGHGFDDSGARYDSTGRLRDWWTAEDKANFQALGNRLATQYSAYCPFDSGKTCVNGKLTLGENIGDLSGLAIAYRAYKLSLDGKEAPVIDGLTGDQRFFIAYAQKYRNKWSEQLQRVIMESDPHSPDVARVNEVLRNFDPWYKAFNVTPDDKMYLPPSQRVTIW</sequence>
<dbReference type="Proteomes" id="UP000515861">
    <property type="component" value="Chromosome"/>
</dbReference>
<gene>
    <name evidence="11" type="ORF">H8M03_04830</name>
</gene>
<dbReference type="RefSeq" id="WP_187480607.1">
    <property type="nucleotide sequence ID" value="NZ_CP060697.1"/>
</dbReference>
<dbReference type="SUPFAM" id="SSF55486">
    <property type="entry name" value="Metalloproteases ('zincins'), catalytic domain"/>
    <property type="match status" value="1"/>
</dbReference>
<keyword evidence="3" id="KW-0645">Protease</keyword>
<comment type="cofactor">
    <cofactor evidence="1">
        <name>Zn(2+)</name>
        <dbReference type="ChEBI" id="CHEBI:29105"/>
    </cofactor>
</comment>
<dbReference type="Pfam" id="PF01431">
    <property type="entry name" value="Peptidase_M13"/>
    <property type="match status" value="1"/>
</dbReference>
<evidence type="ECO:0000259" key="10">
    <source>
        <dbReference type="Pfam" id="PF05649"/>
    </source>
</evidence>
<accession>A0A7G9L4V3</accession>
<feature type="signal peptide" evidence="8">
    <location>
        <begin position="1"/>
        <end position="23"/>
    </location>
</feature>
<dbReference type="AlphaFoldDB" id="A0A7G9L4V3"/>
<dbReference type="Pfam" id="PF05649">
    <property type="entry name" value="Peptidase_M13_N"/>
    <property type="match status" value="1"/>
</dbReference>
<keyword evidence="8" id="KW-0732">Signal</keyword>
<dbReference type="GO" id="GO:0004222">
    <property type="term" value="F:metalloendopeptidase activity"/>
    <property type="evidence" value="ECO:0007669"/>
    <property type="project" value="InterPro"/>
</dbReference>
<dbReference type="InterPro" id="IPR024079">
    <property type="entry name" value="MetalloPept_cat_dom_sf"/>
</dbReference>
<evidence type="ECO:0000259" key="9">
    <source>
        <dbReference type="Pfam" id="PF01431"/>
    </source>
</evidence>
<dbReference type="Gene3D" id="3.40.390.10">
    <property type="entry name" value="Collagenase (Catalytic Domain)"/>
    <property type="match status" value="1"/>
</dbReference>
<dbReference type="InterPro" id="IPR042089">
    <property type="entry name" value="Peptidase_M13_dom_2"/>
</dbReference>
<evidence type="ECO:0000313" key="12">
    <source>
        <dbReference type="Proteomes" id="UP000515861"/>
    </source>
</evidence>
<dbReference type="PRINTS" id="PR00786">
    <property type="entry name" value="NEPRILYSIN"/>
</dbReference>
<evidence type="ECO:0000256" key="2">
    <source>
        <dbReference type="ARBA" id="ARBA00007357"/>
    </source>
</evidence>
<evidence type="ECO:0000256" key="5">
    <source>
        <dbReference type="ARBA" id="ARBA00022801"/>
    </source>
</evidence>
<proteinExistence type="inferred from homology"/>
<dbReference type="InterPro" id="IPR008753">
    <property type="entry name" value="Peptidase_M13_N"/>
</dbReference>
<protein>
    <submittedName>
        <fullName evidence="11">M13 family metallopeptidase</fullName>
    </submittedName>
</protein>
<feature type="chain" id="PRO_5028952638" evidence="8">
    <location>
        <begin position="24"/>
        <end position="709"/>
    </location>
</feature>
<evidence type="ECO:0000256" key="8">
    <source>
        <dbReference type="SAM" id="SignalP"/>
    </source>
</evidence>
<evidence type="ECO:0000256" key="4">
    <source>
        <dbReference type="ARBA" id="ARBA00022723"/>
    </source>
</evidence>
<feature type="domain" description="Peptidase M13 N-terminal" evidence="10">
    <location>
        <begin position="56"/>
        <end position="451"/>
    </location>
</feature>
<organism evidence="11 12">
    <name type="scientific">Sphingomonas sabuli</name>
    <dbReference type="NCBI Taxonomy" id="2764186"/>
    <lineage>
        <taxon>Bacteria</taxon>
        <taxon>Pseudomonadati</taxon>
        <taxon>Pseudomonadota</taxon>
        <taxon>Alphaproteobacteria</taxon>
        <taxon>Sphingomonadales</taxon>
        <taxon>Sphingomonadaceae</taxon>
        <taxon>Sphingomonas</taxon>
    </lineage>
</organism>
<dbReference type="PANTHER" id="PTHR11733:SF167">
    <property type="entry name" value="FI17812P1-RELATED"/>
    <property type="match status" value="1"/>
</dbReference>
<feature type="domain" description="Peptidase M13 C-terminal" evidence="9">
    <location>
        <begin position="503"/>
        <end position="706"/>
    </location>
</feature>
<dbReference type="InterPro" id="IPR018497">
    <property type="entry name" value="Peptidase_M13_C"/>
</dbReference>